<comment type="cofactor">
    <cofactor evidence="1">
        <name>L-ascorbate</name>
        <dbReference type="ChEBI" id="CHEBI:38290"/>
    </cofactor>
</comment>
<evidence type="ECO:0000256" key="2">
    <source>
        <dbReference type="ARBA" id="ARBA00022964"/>
    </source>
</evidence>
<keyword evidence="7" id="KW-1185">Reference proteome</keyword>
<dbReference type="InterPro" id="IPR006620">
    <property type="entry name" value="Pro_4_hyd_alph"/>
</dbReference>
<evidence type="ECO:0000256" key="3">
    <source>
        <dbReference type="ARBA" id="ARBA00023002"/>
    </source>
</evidence>
<reference evidence="6" key="1">
    <citation type="submission" date="2020-06" db="EMBL/GenBank/DDBJ databases">
        <authorList>
            <consortium name="Plant Systems Biology data submission"/>
        </authorList>
    </citation>
    <scope>NUCLEOTIDE SEQUENCE</scope>
    <source>
        <strain evidence="6">D6</strain>
    </source>
</reference>
<proteinExistence type="predicted"/>
<accession>A0A9N8E6C3</accession>
<dbReference type="SMART" id="SM00702">
    <property type="entry name" value="P4Hc"/>
    <property type="match status" value="1"/>
</dbReference>
<keyword evidence="3" id="KW-0560">Oxidoreductase</keyword>
<evidence type="ECO:0000313" key="7">
    <source>
        <dbReference type="Proteomes" id="UP001153069"/>
    </source>
</evidence>
<evidence type="ECO:0000259" key="5">
    <source>
        <dbReference type="SMART" id="SM00702"/>
    </source>
</evidence>
<keyword evidence="2" id="KW-0223">Dioxygenase</keyword>
<dbReference type="Proteomes" id="UP001153069">
    <property type="component" value="Unassembled WGS sequence"/>
</dbReference>
<dbReference type="GO" id="GO:0016705">
    <property type="term" value="F:oxidoreductase activity, acting on paired donors, with incorporation or reduction of molecular oxygen"/>
    <property type="evidence" value="ECO:0007669"/>
    <property type="project" value="InterPro"/>
</dbReference>
<dbReference type="GO" id="GO:0051213">
    <property type="term" value="F:dioxygenase activity"/>
    <property type="evidence" value="ECO:0007669"/>
    <property type="project" value="UniProtKB-KW"/>
</dbReference>
<dbReference type="GO" id="GO:0005506">
    <property type="term" value="F:iron ion binding"/>
    <property type="evidence" value="ECO:0007669"/>
    <property type="project" value="InterPro"/>
</dbReference>
<protein>
    <recommendedName>
        <fullName evidence="5">Prolyl 4-hydroxylase alpha subunit domain-containing protein</fullName>
    </recommendedName>
</protein>
<feature type="chain" id="PRO_5040397361" description="Prolyl 4-hydroxylase alpha subunit domain-containing protein" evidence="4">
    <location>
        <begin position="21"/>
        <end position="293"/>
    </location>
</feature>
<gene>
    <name evidence="6" type="ORF">SEMRO_719_G192400.1</name>
</gene>
<comment type="caution">
    <text evidence="6">The sequence shown here is derived from an EMBL/GenBank/DDBJ whole genome shotgun (WGS) entry which is preliminary data.</text>
</comment>
<keyword evidence="4" id="KW-0732">Signal</keyword>
<dbReference type="GO" id="GO:0031418">
    <property type="term" value="F:L-ascorbic acid binding"/>
    <property type="evidence" value="ECO:0007669"/>
    <property type="project" value="InterPro"/>
</dbReference>
<feature type="signal peptide" evidence="4">
    <location>
        <begin position="1"/>
        <end position="20"/>
    </location>
</feature>
<evidence type="ECO:0000256" key="4">
    <source>
        <dbReference type="SAM" id="SignalP"/>
    </source>
</evidence>
<organism evidence="6 7">
    <name type="scientific">Seminavis robusta</name>
    <dbReference type="NCBI Taxonomy" id="568900"/>
    <lineage>
        <taxon>Eukaryota</taxon>
        <taxon>Sar</taxon>
        <taxon>Stramenopiles</taxon>
        <taxon>Ochrophyta</taxon>
        <taxon>Bacillariophyta</taxon>
        <taxon>Bacillariophyceae</taxon>
        <taxon>Bacillariophycidae</taxon>
        <taxon>Naviculales</taxon>
        <taxon>Naviculaceae</taxon>
        <taxon>Seminavis</taxon>
    </lineage>
</organism>
<dbReference type="AlphaFoldDB" id="A0A9N8E6C3"/>
<dbReference type="OrthoDB" id="203253at2759"/>
<evidence type="ECO:0000313" key="6">
    <source>
        <dbReference type="EMBL" id="CAB9515496.1"/>
    </source>
</evidence>
<feature type="domain" description="Prolyl 4-hydroxylase alpha subunit" evidence="5">
    <location>
        <begin position="56"/>
        <end position="270"/>
    </location>
</feature>
<dbReference type="Gene3D" id="2.60.120.620">
    <property type="entry name" value="q2cbj1_9rhob like domain"/>
    <property type="match status" value="1"/>
</dbReference>
<sequence length="293" mass="31637">MKSSLLLKLLFPSLLPTARSLSIAALTRISFSEVPIDASGNPPEGSSIGERVKWGENILQVHDLATPDECQWLIDACLQAAKEATPTRELDKPGLVRLPTIAAAQRAAGTKTPCADPLPSNVDERLQELLERATRYMDDQLPSLTSTLFGCHDNNNDNDNNSLTQLLLHNQLKFSSREPAINVYTSGGEFLAHKDAQALTVLLPLSCPDRDFVGGGTAFWSQDARGHRVEDPTLIVKAPAGTALLFGGCVTHAGVAVESGSRVVFVASFSSSQQQNMGLEQQQPQRDIYGDSM</sequence>
<dbReference type="EMBL" id="CAICTM010000718">
    <property type="protein sequence ID" value="CAB9515496.1"/>
    <property type="molecule type" value="Genomic_DNA"/>
</dbReference>
<dbReference type="SUPFAM" id="SSF51197">
    <property type="entry name" value="Clavaminate synthase-like"/>
    <property type="match status" value="1"/>
</dbReference>
<name>A0A9N8E6C3_9STRA</name>
<evidence type="ECO:0000256" key="1">
    <source>
        <dbReference type="ARBA" id="ARBA00001961"/>
    </source>
</evidence>